<dbReference type="InterPro" id="IPR014710">
    <property type="entry name" value="RmlC-like_jellyroll"/>
</dbReference>
<dbReference type="InterPro" id="IPR052535">
    <property type="entry name" value="Bacilysin_H2HPP_isomerase"/>
</dbReference>
<evidence type="ECO:0000259" key="1">
    <source>
        <dbReference type="Pfam" id="PF07883"/>
    </source>
</evidence>
<feature type="domain" description="Cupin type-2" evidence="1">
    <location>
        <begin position="38"/>
        <end position="101"/>
    </location>
</feature>
<dbReference type="InterPro" id="IPR011051">
    <property type="entry name" value="RmlC_Cupin_sf"/>
</dbReference>
<dbReference type="Pfam" id="PF07883">
    <property type="entry name" value="Cupin_2"/>
    <property type="match status" value="1"/>
</dbReference>
<gene>
    <name evidence="2" type="ORF">N825_13590</name>
</gene>
<accession>W9H079</accession>
<keyword evidence="3" id="KW-1185">Reference proteome</keyword>
<sequence>MDQQTDVFILDQNLDWQDLGNGIRRKLLGYNGSIMMARIEFQAGAIGTEHSHPHIQCSMVESGAFDVTISGRTQRLRAGDGYLVPADAVHGAVCVEPGILLDTFTPARGDFLA</sequence>
<dbReference type="InterPro" id="IPR013096">
    <property type="entry name" value="Cupin_2"/>
</dbReference>
<name>W9H079_9PROT</name>
<dbReference type="RefSeq" id="WP_037457321.1">
    <property type="nucleotide sequence ID" value="NZ_AVFL01000019.1"/>
</dbReference>
<dbReference type="STRING" id="1385369.N825_13590"/>
<dbReference type="Gene3D" id="2.60.120.10">
    <property type="entry name" value="Jelly Rolls"/>
    <property type="match status" value="1"/>
</dbReference>
<comment type="caution">
    <text evidence="2">The sequence shown here is derived from an EMBL/GenBank/DDBJ whole genome shotgun (WGS) entry which is preliminary data.</text>
</comment>
<organism evidence="2 3">
    <name type="scientific">Skermanella stibiiresistens SB22</name>
    <dbReference type="NCBI Taxonomy" id="1385369"/>
    <lineage>
        <taxon>Bacteria</taxon>
        <taxon>Pseudomonadati</taxon>
        <taxon>Pseudomonadota</taxon>
        <taxon>Alphaproteobacteria</taxon>
        <taxon>Rhodospirillales</taxon>
        <taxon>Azospirillaceae</taxon>
        <taxon>Skermanella</taxon>
    </lineage>
</organism>
<reference evidence="2 3" key="1">
    <citation type="submission" date="2013-08" db="EMBL/GenBank/DDBJ databases">
        <title>The genome sequence of Skermanella stibiiresistens.</title>
        <authorList>
            <person name="Zhu W."/>
            <person name="Wang G."/>
        </authorList>
    </citation>
    <scope>NUCLEOTIDE SEQUENCE [LARGE SCALE GENOMIC DNA]</scope>
    <source>
        <strain evidence="2 3">SB22</strain>
    </source>
</reference>
<dbReference type="PANTHER" id="PTHR40112">
    <property type="entry name" value="H2HPP ISOMERASE"/>
    <property type="match status" value="1"/>
</dbReference>
<dbReference type="OrthoDB" id="9811153at2"/>
<dbReference type="SUPFAM" id="SSF51182">
    <property type="entry name" value="RmlC-like cupins"/>
    <property type="match status" value="1"/>
</dbReference>
<evidence type="ECO:0000313" key="2">
    <source>
        <dbReference type="EMBL" id="EWY38236.1"/>
    </source>
</evidence>
<dbReference type="PIRSF" id="PIRSF029883">
    <property type="entry name" value="KdgF"/>
    <property type="match status" value="1"/>
</dbReference>
<dbReference type="InterPro" id="IPR025499">
    <property type="entry name" value="KdgF"/>
</dbReference>
<proteinExistence type="predicted"/>
<dbReference type="EMBL" id="AVFL01000019">
    <property type="protein sequence ID" value="EWY38236.1"/>
    <property type="molecule type" value="Genomic_DNA"/>
</dbReference>
<dbReference type="PANTHER" id="PTHR40112:SF1">
    <property type="entry name" value="H2HPP ISOMERASE"/>
    <property type="match status" value="1"/>
</dbReference>
<dbReference type="AlphaFoldDB" id="W9H079"/>
<dbReference type="CDD" id="cd02238">
    <property type="entry name" value="cupin_KdgF"/>
    <property type="match status" value="1"/>
</dbReference>
<evidence type="ECO:0000313" key="3">
    <source>
        <dbReference type="Proteomes" id="UP000019486"/>
    </source>
</evidence>
<protein>
    <submittedName>
        <fullName evidence="2">Cupin</fullName>
    </submittedName>
</protein>
<dbReference type="Proteomes" id="UP000019486">
    <property type="component" value="Unassembled WGS sequence"/>
</dbReference>